<gene>
    <name evidence="1" type="ORF">AB0A88_34660</name>
</gene>
<protein>
    <submittedName>
        <fullName evidence="1">Uncharacterized protein</fullName>
    </submittedName>
</protein>
<evidence type="ECO:0000313" key="1">
    <source>
        <dbReference type="EMBL" id="MEU7075236.1"/>
    </source>
</evidence>
<keyword evidence="2" id="KW-1185">Reference proteome</keyword>
<dbReference type="RefSeq" id="WP_358477750.1">
    <property type="nucleotide sequence ID" value="NZ_JBEZAE010000035.1"/>
</dbReference>
<reference evidence="1 2" key="1">
    <citation type="submission" date="2024-06" db="EMBL/GenBank/DDBJ databases">
        <title>The Natural Products Discovery Center: Release of the First 8490 Sequenced Strains for Exploring Actinobacteria Biosynthetic Diversity.</title>
        <authorList>
            <person name="Kalkreuter E."/>
            <person name="Kautsar S.A."/>
            <person name="Yang D."/>
            <person name="Bader C.D."/>
            <person name="Teijaro C.N."/>
            <person name="Fluegel L."/>
            <person name="Davis C.M."/>
            <person name="Simpson J.R."/>
            <person name="Lauterbach L."/>
            <person name="Steele A.D."/>
            <person name="Gui C."/>
            <person name="Meng S."/>
            <person name="Li G."/>
            <person name="Viehrig K."/>
            <person name="Ye F."/>
            <person name="Su P."/>
            <person name="Kiefer A.F."/>
            <person name="Nichols A."/>
            <person name="Cepeda A.J."/>
            <person name="Yan W."/>
            <person name="Fan B."/>
            <person name="Jiang Y."/>
            <person name="Adhikari A."/>
            <person name="Zheng C.-J."/>
            <person name="Schuster L."/>
            <person name="Cowan T.M."/>
            <person name="Smanski M.J."/>
            <person name="Chevrette M.G."/>
            <person name="De Carvalho L.P.S."/>
            <person name="Shen B."/>
        </authorList>
    </citation>
    <scope>NUCLEOTIDE SEQUENCE [LARGE SCALE GENOMIC DNA]</scope>
    <source>
        <strain evidence="1 2">NPDC045974</strain>
    </source>
</reference>
<dbReference type="Proteomes" id="UP001551329">
    <property type="component" value="Unassembled WGS sequence"/>
</dbReference>
<accession>A0ABV3CKB6</accession>
<comment type="caution">
    <text evidence="1">The sequence shown here is derived from an EMBL/GenBank/DDBJ whole genome shotgun (WGS) entry which is preliminary data.</text>
</comment>
<dbReference type="EMBL" id="JBEZAE010000035">
    <property type="protein sequence ID" value="MEU7075236.1"/>
    <property type="molecule type" value="Genomic_DNA"/>
</dbReference>
<proteinExistence type="predicted"/>
<organism evidence="1 2">
    <name type="scientific">Streptomyces narbonensis</name>
    <dbReference type="NCBI Taxonomy" id="67333"/>
    <lineage>
        <taxon>Bacteria</taxon>
        <taxon>Bacillati</taxon>
        <taxon>Actinomycetota</taxon>
        <taxon>Actinomycetes</taxon>
        <taxon>Kitasatosporales</taxon>
        <taxon>Streptomycetaceae</taxon>
        <taxon>Streptomyces</taxon>
    </lineage>
</organism>
<evidence type="ECO:0000313" key="2">
    <source>
        <dbReference type="Proteomes" id="UP001551329"/>
    </source>
</evidence>
<sequence length="53" mass="5764">MRRDGPAVSGLGGLVRQDELRHRDRVRLLVLRQVRAEGGGASSGEEYFGAGRV</sequence>
<name>A0ABV3CKB6_9ACTN</name>